<accession>A0A8H7QTF4</accession>
<proteinExistence type="inferred from homology"/>
<keyword evidence="7" id="KW-0472">Membrane</keyword>
<dbReference type="GO" id="GO:0034727">
    <property type="term" value="P:piecemeal microautophagy of the nucleus"/>
    <property type="evidence" value="ECO:0007669"/>
    <property type="project" value="TreeGrafter"/>
</dbReference>
<reference evidence="11" key="1">
    <citation type="submission" date="2020-12" db="EMBL/GenBank/DDBJ databases">
        <title>Metabolic potential, ecology and presence of endohyphal bacteria is reflected in genomic diversity of Mucoromycotina.</title>
        <authorList>
            <person name="Muszewska A."/>
            <person name="Okrasinska A."/>
            <person name="Steczkiewicz K."/>
            <person name="Drgas O."/>
            <person name="Orlowska M."/>
            <person name="Perlinska-Lenart U."/>
            <person name="Aleksandrzak-Piekarczyk T."/>
            <person name="Szatraj K."/>
            <person name="Zielenkiewicz U."/>
            <person name="Pilsyk S."/>
            <person name="Malc E."/>
            <person name="Mieczkowski P."/>
            <person name="Kruszewska J.S."/>
            <person name="Biernat P."/>
            <person name="Pawlowska J."/>
        </authorList>
    </citation>
    <scope>NUCLEOTIDE SEQUENCE</scope>
    <source>
        <strain evidence="11">WA0000017839</strain>
    </source>
</reference>
<evidence type="ECO:0000256" key="6">
    <source>
        <dbReference type="ARBA" id="ARBA00023121"/>
    </source>
</evidence>
<evidence type="ECO:0000256" key="1">
    <source>
        <dbReference type="ARBA" id="ARBA00004184"/>
    </source>
</evidence>
<keyword evidence="12" id="KW-1185">Reference proteome</keyword>
<feature type="domain" description="PX" evidence="10">
    <location>
        <begin position="79"/>
        <end position="192"/>
    </location>
</feature>
<evidence type="ECO:0000256" key="8">
    <source>
        <dbReference type="ARBA" id="ARBA00040748"/>
    </source>
</evidence>
<dbReference type="Pfam" id="PF00787">
    <property type="entry name" value="PX"/>
    <property type="match status" value="1"/>
</dbReference>
<dbReference type="GO" id="GO:0015031">
    <property type="term" value="P:protein transport"/>
    <property type="evidence" value="ECO:0007669"/>
    <property type="project" value="TreeGrafter"/>
</dbReference>
<evidence type="ECO:0000256" key="9">
    <source>
        <dbReference type="ARBA" id="ARBA00041273"/>
    </source>
</evidence>
<keyword evidence="4" id="KW-0813">Transport</keyword>
<evidence type="ECO:0000313" key="12">
    <source>
        <dbReference type="Proteomes" id="UP000603453"/>
    </source>
</evidence>
<dbReference type="Gene3D" id="1.20.1270.60">
    <property type="entry name" value="Arfaptin homology (AH) domain/BAR domain"/>
    <property type="match status" value="1"/>
</dbReference>
<sequence>MAHSTEDQFNVQWDVLQASDNALLDPLNDNSHEPAVLDSHNYLAESFHEDIDISDKVSGFSNDASQHESMTSSTSSLQSEIQVVVTAPRKETEGQGSFISYLVESHNKKSRRRFQDFVWLHNVLYTHFPACFVPPLPDKHRLEYVKGDRFSSDFIEKRRISLERFVQRIARHPILGKADFFIMFLQSPDFNDASARALREGQETVIDTIGDSLLNAFSKIRKPDQKFIDMKEHNHLMQDNLDMLQKTLARTLKRSEDLCHDYEDFTKSVRGLADIEPSYKSDLTSFAQGLERYTQNLKGIHAHDDEWLIEVQDYMAYYHAVTDVLKLRDQKQLDFEELSDYLQATTQDREKIDSGVASYITAKLNEIRGADPDRIKREKSVKLEERTRELKEAIDQTLQISTAFSDQVKKEDTLFNKNKAIEMHDVLKSYTEAKVNFYQDC</sequence>
<keyword evidence="5" id="KW-0963">Cytoplasm</keyword>
<dbReference type="Gene3D" id="3.30.1520.10">
    <property type="entry name" value="Phox-like domain"/>
    <property type="match status" value="1"/>
</dbReference>
<dbReference type="GO" id="GO:0005769">
    <property type="term" value="C:early endosome"/>
    <property type="evidence" value="ECO:0007669"/>
    <property type="project" value="TreeGrafter"/>
</dbReference>
<dbReference type="InterPro" id="IPR027267">
    <property type="entry name" value="AH/BAR_dom_sf"/>
</dbReference>
<evidence type="ECO:0000256" key="7">
    <source>
        <dbReference type="ARBA" id="ARBA00023136"/>
    </source>
</evidence>
<dbReference type="PANTHER" id="PTHR45949">
    <property type="entry name" value="SORTING NEXIN-4"/>
    <property type="match status" value="1"/>
</dbReference>
<evidence type="ECO:0000313" key="11">
    <source>
        <dbReference type="EMBL" id="KAG2197950.1"/>
    </source>
</evidence>
<name>A0A8H7QTF4_9FUNG</name>
<dbReference type="PANTHER" id="PTHR45949:SF2">
    <property type="entry name" value="SORTING NEXIN-4"/>
    <property type="match status" value="1"/>
</dbReference>
<dbReference type="GO" id="GO:0000422">
    <property type="term" value="P:autophagy of mitochondrion"/>
    <property type="evidence" value="ECO:0007669"/>
    <property type="project" value="TreeGrafter"/>
</dbReference>
<dbReference type="AlphaFoldDB" id="A0A8H7QTF4"/>
<dbReference type="GO" id="GO:0035091">
    <property type="term" value="F:phosphatidylinositol binding"/>
    <property type="evidence" value="ECO:0007669"/>
    <property type="project" value="InterPro"/>
</dbReference>
<gene>
    <name evidence="11" type="ORF">INT47_002977</name>
</gene>
<dbReference type="PROSITE" id="PS50195">
    <property type="entry name" value="PX"/>
    <property type="match status" value="1"/>
</dbReference>
<dbReference type="Proteomes" id="UP000603453">
    <property type="component" value="Unassembled WGS sequence"/>
</dbReference>
<evidence type="ECO:0000256" key="2">
    <source>
        <dbReference type="ARBA" id="ARBA00004496"/>
    </source>
</evidence>
<dbReference type="GO" id="GO:0061709">
    <property type="term" value="P:reticulophagy"/>
    <property type="evidence" value="ECO:0007669"/>
    <property type="project" value="TreeGrafter"/>
</dbReference>
<protein>
    <recommendedName>
        <fullName evidence="8">Sorting nexin-4</fullName>
    </recommendedName>
    <alternativeName>
        <fullName evidence="9">Autophagy-related protein 24</fullName>
    </alternativeName>
</protein>
<dbReference type="GO" id="GO:0000407">
    <property type="term" value="C:phagophore assembly site"/>
    <property type="evidence" value="ECO:0007669"/>
    <property type="project" value="TreeGrafter"/>
</dbReference>
<evidence type="ECO:0000256" key="4">
    <source>
        <dbReference type="ARBA" id="ARBA00022448"/>
    </source>
</evidence>
<evidence type="ECO:0000256" key="3">
    <source>
        <dbReference type="ARBA" id="ARBA00010883"/>
    </source>
</evidence>
<dbReference type="SUPFAM" id="SSF64268">
    <property type="entry name" value="PX domain"/>
    <property type="match status" value="1"/>
</dbReference>
<comment type="caution">
    <text evidence="11">The sequence shown here is derived from an EMBL/GenBank/DDBJ whole genome shotgun (WGS) entry which is preliminary data.</text>
</comment>
<evidence type="ECO:0000256" key="5">
    <source>
        <dbReference type="ARBA" id="ARBA00022490"/>
    </source>
</evidence>
<dbReference type="InterPro" id="IPR036871">
    <property type="entry name" value="PX_dom_sf"/>
</dbReference>
<dbReference type="SMART" id="SM00312">
    <property type="entry name" value="PX"/>
    <property type="match status" value="1"/>
</dbReference>
<organism evidence="11 12">
    <name type="scientific">Mucor saturninus</name>
    <dbReference type="NCBI Taxonomy" id="64648"/>
    <lineage>
        <taxon>Eukaryota</taxon>
        <taxon>Fungi</taxon>
        <taxon>Fungi incertae sedis</taxon>
        <taxon>Mucoromycota</taxon>
        <taxon>Mucoromycotina</taxon>
        <taxon>Mucoromycetes</taxon>
        <taxon>Mucorales</taxon>
        <taxon>Mucorineae</taxon>
        <taxon>Mucoraceae</taxon>
        <taxon>Mucor</taxon>
    </lineage>
</organism>
<evidence type="ECO:0000259" key="10">
    <source>
        <dbReference type="PROSITE" id="PS50195"/>
    </source>
</evidence>
<dbReference type="InterPro" id="IPR001683">
    <property type="entry name" value="PX_dom"/>
</dbReference>
<dbReference type="OrthoDB" id="205639at2759"/>
<dbReference type="GO" id="GO:0032456">
    <property type="term" value="P:endocytic recycling"/>
    <property type="evidence" value="ECO:0007669"/>
    <property type="project" value="TreeGrafter"/>
</dbReference>
<keyword evidence="6" id="KW-0446">Lipid-binding</keyword>
<dbReference type="EMBL" id="JAEPRD010000119">
    <property type="protein sequence ID" value="KAG2197950.1"/>
    <property type="molecule type" value="Genomic_DNA"/>
</dbReference>
<comment type="subcellular location">
    <subcellularLocation>
        <location evidence="2">Cytoplasm</location>
    </subcellularLocation>
    <subcellularLocation>
        <location evidence="1">Endomembrane system</location>
        <topology evidence="1">Peripheral membrane protein</topology>
    </subcellularLocation>
</comment>
<comment type="similarity">
    <text evidence="3">Belongs to the sorting nexin family.</text>
</comment>